<reference evidence="1" key="2">
    <citation type="submission" date="2021-04" db="EMBL/GenBank/DDBJ databases">
        <authorList>
            <person name="Gilroy R."/>
        </authorList>
    </citation>
    <scope>NUCLEOTIDE SEQUENCE</scope>
    <source>
        <strain evidence="1">ChiHjej12B11-9795</strain>
    </source>
</reference>
<gene>
    <name evidence="1" type="ORF">H9950_07500</name>
</gene>
<evidence type="ECO:0000313" key="2">
    <source>
        <dbReference type="Proteomes" id="UP000823862"/>
    </source>
</evidence>
<evidence type="ECO:0000313" key="1">
    <source>
        <dbReference type="EMBL" id="HJA86017.1"/>
    </source>
</evidence>
<dbReference type="EMBL" id="DWZI01000038">
    <property type="protein sequence ID" value="HJA86017.1"/>
    <property type="molecule type" value="Genomic_DNA"/>
</dbReference>
<proteinExistence type="predicted"/>
<protein>
    <submittedName>
        <fullName evidence="1">Uncharacterized protein</fullName>
    </submittedName>
</protein>
<organism evidence="1 2">
    <name type="scientific">Candidatus Bacteroides avicola</name>
    <dbReference type="NCBI Taxonomy" id="2838468"/>
    <lineage>
        <taxon>Bacteria</taxon>
        <taxon>Pseudomonadati</taxon>
        <taxon>Bacteroidota</taxon>
        <taxon>Bacteroidia</taxon>
        <taxon>Bacteroidales</taxon>
        <taxon>Bacteroidaceae</taxon>
        <taxon>Bacteroides</taxon>
    </lineage>
</organism>
<dbReference type="AlphaFoldDB" id="A0A9D2HY55"/>
<sequence>MTPNLQDFQIAVYHVLGTGLPKHIEDVITEITENFDIRYDNPIDENPLERTQIFENIIMRVLQIMEDTKDILVTEDGAHVYLSGKGKNKSDQYDIMTVQRLATIYKRKQFKRYSKEEIKEQMKAIKAHTEKLLSGFDTP</sequence>
<dbReference type="Proteomes" id="UP000823862">
    <property type="component" value="Unassembled WGS sequence"/>
</dbReference>
<name>A0A9D2HY55_9BACE</name>
<accession>A0A9D2HY55</accession>
<reference evidence="1" key="1">
    <citation type="journal article" date="2021" name="PeerJ">
        <title>Extensive microbial diversity within the chicken gut microbiome revealed by metagenomics and culture.</title>
        <authorList>
            <person name="Gilroy R."/>
            <person name="Ravi A."/>
            <person name="Getino M."/>
            <person name="Pursley I."/>
            <person name="Horton D.L."/>
            <person name="Alikhan N.F."/>
            <person name="Baker D."/>
            <person name="Gharbi K."/>
            <person name="Hall N."/>
            <person name="Watson M."/>
            <person name="Adriaenssens E.M."/>
            <person name="Foster-Nyarko E."/>
            <person name="Jarju S."/>
            <person name="Secka A."/>
            <person name="Antonio M."/>
            <person name="Oren A."/>
            <person name="Chaudhuri R.R."/>
            <person name="La Ragione R."/>
            <person name="Hildebrand F."/>
            <person name="Pallen M.J."/>
        </authorList>
    </citation>
    <scope>NUCLEOTIDE SEQUENCE</scope>
    <source>
        <strain evidence="1">ChiHjej12B11-9795</strain>
    </source>
</reference>
<comment type="caution">
    <text evidence="1">The sequence shown here is derived from an EMBL/GenBank/DDBJ whole genome shotgun (WGS) entry which is preliminary data.</text>
</comment>